<dbReference type="CDD" id="cd03801">
    <property type="entry name" value="GT4_PimA-like"/>
    <property type="match status" value="1"/>
</dbReference>
<dbReference type="SUPFAM" id="SSF53756">
    <property type="entry name" value="UDP-Glycosyltransferase/glycogen phosphorylase"/>
    <property type="match status" value="1"/>
</dbReference>
<dbReference type="AlphaFoldDB" id="A0A193SEI9"/>
<reference evidence="3" key="2">
    <citation type="submission" date="2016-06" db="EMBL/GenBank/DDBJ databases">
        <title>Towards a vaccine: An investigation of Klebsiella pneumoniae surface antigens.</title>
        <authorList>
            <person name="Follador R."/>
            <person name="Heinz E."/>
            <person name="Wyres K.L."/>
            <person name="Ellington M.J."/>
            <person name="Kowarik M."/>
            <person name="Holt K.E."/>
            <person name="Thomson N.R."/>
        </authorList>
    </citation>
    <scope>NUCLEOTIDE SEQUENCE</scope>
    <source>
        <strain evidence="3">QMP</strain>
    </source>
</reference>
<protein>
    <submittedName>
        <fullName evidence="3">Glycosyl transferases group 1</fullName>
        <ecNumber evidence="3">2.4.1.57</ecNumber>
    </submittedName>
</protein>
<keyword evidence="3" id="KW-0808">Transferase</keyword>
<dbReference type="RefSeq" id="WP_023284030.1">
    <property type="nucleotide sequence ID" value="NZ_BIGU01000001.1"/>
</dbReference>
<keyword evidence="3" id="KW-0328">Glycosyltransferase</keyword>
<accession>A0A193SEI9</accession>
<dbReference type="Gene3D" id="3.40.50.2000">
    <property type="entry name" value="Glycogen Phosphorylase B"/>
    <property type="match status" value="2"/>
</dbReference>
<evidence type="ECO:0000259" key="1">
    <source>
        <dbReference type="Pfam" id="PF00534"/>
    </source>
</evidence>
<dbReference type="Pfam" id="PF00534">
    <property type="entry name" value="Glycos_transf_1"/>
    <property type="match status" value="1"/>
</dbReference>
<dbReference type="InterPro" id="IPR028098">
    <property type="entry name" value="Glyco_trans_4-like_N"/>
</dbReference>
<dbReference type="PANTHER" id="PTHR45947">
    <property type="entry name" value="SULFOQUINOVOSYL TRANSFERASE SQD2"/>
    <property type="match status" value="1"/>
</dbReference>
<evidence type="ECO:0000259" key="2">
    <source>
        <dbReference type="Pfam" id="PF13439"/>
    </source>
</evidence>
<feature type="domain" description="Glycosyl transferase family 1" evidence="1">
    <location>
        <begin position="206"/>
        <end position="360"/>
    </location>
</feature>
<dbReference type="EC" id="2.4.1.57" evidence="3"/>
<gene>
    <name evidence="3" type="primary">wciP</name>
</gene>
<proteinExistence type="predicted"/>
<dbReference type="Pfam" id="PF13439">
    <property type="entry name" value="Glyco_transf_4"/>
    <property type="match status" value="1"/>
</dbReference>
<feature type="domain" description="Glycosyltransferase subfamily 4-like N-terminal" evidence="2">
    <location>
        <begin position="17"/>
        <end position="195"/>
    </location>
</feature>
<dbReference type="InterPro" id="IPR001296">
    <property type="entry name" value="Glyco_trans_1"/>
</dbReference>
<dbReference type="EMBL" id="LT174583">
    <property type="protein sequence ID" value="CZQ24998.1"/>
    <property type="molecule type" value="Genomic_DNA"/>
</dbReference>
<name>A0A193SEI9_KLEPN</name>
<dbReference type="GO" id="GO:0016758">
    <property type="term" value="F:hexosyltransferase activity"/>
    <property type="evidence" value="ECO:0007669"/>
    <property type="project" value="TreeGrafter"/>
</dbReference>
<reference evidence="3" key="1">
    <citation type="submission" date="2016-02" db="EMBL/GenBank/DDBJ databases">
        <authorList>
            <person name="Wen L."/>
            <person name="He K."/>
            <person name="Yang H."/>
        </authorList>
    </citation>
    <scope>NUCLEOTIDE SEQUENCE</scope>
    <source>
        <strain evidence="3">QMP</strain>
    </source>
</reference>
<evidence type="ECO:0000313" key="3">
    <source>
        <dbReference type="EMBL" id="CZQ24998.1"/>
    </source>
</evidence>
<dbReference type="InterPro" id="IPR050194">
    <property type="entry name" value="Glycosyltransferase_grp1"/>
</dbReference>
<dbReference type="PANTHER" id="PTHR45947:SF3">
    <property type="entry name" value="SULFOQUINOVOSYL TRANSFERASE SQD2"/>
    <property type="match status" value="1"/>
</dbReference>
<organism evidence="3">
    <name type="scientific">Klebsiella pneumoniae</name>
    <dbReference type="NCBI Taxonomy" id="573"/>
    <lineage>
        <taxon>Bacteria</taxon>
        <taxon>Pseudomonadati</taxon>
        <taxon>Pseudomonadota</taxon>
        <taxon>Gammaproteobacteria</taxon>
        <taxon>Enterobacterales</taxon>
        <taxon>Enterobacteriaceae</taxon>
        <taxon>Klebsiella/Raoultella group</taxon>
        <taxon>Klebsiella</taxon>
        <taxon>Klebsiella pneumoniae complex</taxon>
    </lineage>
</organism>
<sequence>MTKIVMFTRSLPMHGLGGMEVVAWDVAQALSSLGSEVNIITTKTKEFKGLHKIDGINVFFIDNVKSGKYSRNWWKESKRVFDEFYSKHCNVVFSVSSGAYGIIDYKKEYPNVSFHIQVHGSAWGEFVSKIKSRTIKGFLTSPKNIWWMLKDFKRYNEFHTVIAIGEQVQSDLIRKPYSYFLDKEKLHLIKNGIDSNLFSSMQKNINIKEKLNIDKNKKIILTACRLHPQKGVANSINAIDLIRERDDFVLVVVGDGPDLNRLKLLVKEKNLEDKVFFLGALKRSELAEVEAESDLFLFLTDRIEGLPLNVLEAASVGLPIILSKQVKLFMSNNITLVNSRDFKTIAKEIQRILDLPSESKKRYLPDEYTLQYTGKKYQDLLDSIKTNGEQN</sequence>